<sequence length="163" mass="17775">MQCLDIAWKPSRGHARWTLVPGMGAKSCIQDDVQGGCYKLFPRLGLLWSGPIPCFRPTRSIDRTPSPTSISHSCIPLHVSTIFSRRLPILHTQMPAADTDTFSPSLAAPSQPVPHSNVVVGGNARHWALYSLRPPESAASTVRGVMPLPYPTVALADNLSHFR</sequence>
<keyword evidence="2" id="KW-1185">Reference proteome</keyword>
<reference evidence="1" key="1">
    <citation type="submission" date="2014-09" db="EMBL/GenBank/DDBJ databases">
        <title>Genome sequence of the luminous mushroom Mycena chlorophos for searching fungal bioluminescence genes.</title>
        <authorList>
            <person name="Tanaka Y."/>
            <person name="Kasuga D."/>
            <person name="Oba Y."/>
            <person name="Hase S."/>
            <person name="Sato K."/>
            <person name="Oba Y."/>
            <person name="Sakakibara Y."/>
        </authorList>
    </citation>
    <scope>NUCLEOTIDE SEQUENCE</scope>
</reference>
<accession>A0ABQ0LFH5</accession>
<name>A0ABQ0LFH5_MYCCL</name>
<organism evidence="1 2">
    <name type="scientific">Mycena chlorophos</name>
    <name type="common">Agaric fungus</name>
    <name type="synonym">Agaricus chlorophos</name>
    <dbReference type="NCBI Taxonomy" id="658473"/>
    <lineage>
        <taxon>Eukaryota</taxon>
        <taxon>Fungi</taxon>
        <taxon>Dikarya</taxon>
        <taxon>Basidiomycota</taxon>
        <taxon>Agaricomycotina</taxon>
        <taxon>Agaricomycetes</taxon>
        <taxon>Agaricomycetidae</taxon>
        <taxon>Agaricales</taxon>
        <taxon>Marasmiineae</taxon>
        <taxon>Mycenaceae</taxon>
        <taxon>Mycena</taxon>
    </lineage>
</organism>
<proteinExistence type="predicted"/>
<protein>
    <submittedName>
        <fullName evidence="1">Uncharacterized protein</fullName>
    </submittedName>
</protein>
<evidence type="ECO:0000313" key="1">
    <source>
        <dbReference type="EMBL" id="GAT49800.1"/>
    </source>
</evidence>
<gene>
    <name evidence="1" type="ORF">MCHLO_07090</name>
</gene>
<evidence type="ECO:0000313" key="2">
    <source>
        <dbReference type="Proteomes" id="UP000815677"/>
    </source>
</evidence>
<dbReference type="EMBL" id="DF845823">
    <property type="protein sequence ID" value="GAT49800.1"/>
    <property type="molecule type" value="Genomic_DNA"/>
</dbReference>
<dbReference type="Proteomes" id="UP000815677">
    <property type="component" value="Unassembled WGS sequence"/>
</dbReference>